<feature type="region of interest" description="Disordered" evidence="1">
    <location>
        <begin position="1"/>
        <end position="40"/>
    </location>
</feature>
<dbReference type="OMA" id="FPQRPKL"/>
<feature type="region of interest" description="Disordered" evidence="1">
    <location>
        <begin position="240"/>
        <end position="259"/>
    </location>
</feature>
<evidence type="ECO:0000313" key="2">
    <source>
        <dbReference type="EMBL" id="CBF85217.1"/>
    </source>
</evidence>
<proteinExistence type="predicted"/>
<dbReference type="GeneID" id="2874623"/>
<protein>
    <submittedName>
        <fullName evidence="2">Uncharacterized protein</fullName>
    </submittedName>
</protein>
<feature type="compositionally biased region" description="Low complexity" evidence="1">
    <location>
        <begin position="136"/>
        <end position="162"/>
    </location>
</feature>
<sequence>MSRSKDSLDSTSSRISKSQLFPLAHPPPKSKSAPNKSPRLRLSSRLVLQIQQSSQSRAIPILELYQPSTFGKSIALPDGSRKVHGRDMYVTQSEMYTHLKRPRKRDAVDGYGTGYGHGYGNAYGHTTKPRSGSGGSRSVSGSAYSSAASSRPKSRSSGASSGDEGQGECKAKFRARRKSGNDADGEQDDVVAMIHTSPKSTAADAQLFFPQNNQTWETTSSRPGYYRFQSDGSSVVFEWEKRPPSRSHPSSAAENDDGERFVLSVSVSEPTSSHTKRPWLAQLSKRGVHVGGLEPWRDEPGLRALIDGVGDGAGAGGSGAGAGLYTLILTMGVWVAKGEGWVN</sequence>
<dbReference type="VEuPathDB" id="FungiDB:AN1610"/>
<reference evidence="3" key="1">
    <citation type="journal article" date="2005" name="Nature">
        <title>Sequencing of Aspergillus nidulans and comparative analysis with A. fumigatus and A. oryzae.</title>
        <authorList>
            <person name="Galagan J.E."/>
            <person name="Calvo S.E."/>
            <person name="Cuomo C."/>
            <person name="Ma L.J."/>
            <person name="Wortman J.R."/>
            <person name="Batzoglou S."/>
            <person name="Lee S.I."/>
            <person name="Basturkmen M."/>
            <person name="Spevak C.C."/>
            <person name="Clutterbuck J."/>
            <person name="Kapitonov V."/>
            <person name="Jurka J."/>
            <person name="Scazzocchio C."/>
            <person name="Farman M."/>
            <person name="Butler J."/>
            <person name="Purcell S."/>
            <person name="Harris S."/>
            <person name="Braus G.H."/>
            <person name="Draht O."/>
            <person name="Busch S."/>
            <person name="D'Enfert C."/>
            <person name="Bouchier C."/>
            <person name="Goldman G.H."/>
            <person name="Bell-Pedersen D."/>
            <person name="Griffiths-Jones S."/>
            <person name="Doonan J.H."/>
            <person name="Yu J."/>
            <person name="Vienken K."/>
            <person name="Pain A."/>
            <person name="Freitag M."/>
            <person name="Selker E.U."/>
            <person name="Archer D.B."/>
            <person name="Penalva M.A."/>
            <person name="Oakley B.R."/>
            <person name="Momany M."/>
            <person name="Tanaka T."/>
            <person name="Kumagai T."/>
            <person name="Asai K."/>
            <person name="Machida M."/>
            <person name="Nierman W.C."/>
            <person name="Denning D.W."/>
            <person name="Caddick M."/>
            <person name="Hynes M."/>
            <person name="Paoletti M."/>
            <person name="Fischer R."/>
            <person name="Miller B."/>
            <person name="Dyer P."/>
            <person name="Sachs M.S."/>
            <person name="Osmani S.A."/>
            <person name="Birren B.W."/>
        </authorList>
    </citation>
    <scope>NUCLEOTIDE SEQUENCE [LARGE SCALE GENOMIC DNA]</scope>
    <source>
        <strain evidence="3">FGSC A4 / ATCC 38163 / CBS 112.46 / NRRL 194 / M139</strain>
    </source>
</reference>
<dbReference type="InParanoid" id="C8VNA7"/>
<feature type="region of interest" description="Disordered" evidence="1">
    <location>
        <begin position="119"/>
        <end position="188"/>
    </location>
</feature>
<dbReference type="KEGG" id="ani:ANIA_01610"/>
<dbReference type="OrthoDB" id="4475042at2759"/>
<evidence type="ECO:0000313" key="3">
    <source>
        <dbReference type="Proteomes" id="UP000000560"/>
    </source>
</evidence>
<feature type="compositionally biased region" description="Low complexity" evidence="1">
    <location>
        <begin position="9"/>
        <end position="18"/>
    </location>
</feature>
<organism evidence="2 3">
    <name type="scientific">Emericella nidulans (strain FGSC A4 / ATCC 38163 / CBS 112.46 / NRRL 194 / M139)</name>
    <name type="common">Aspergillus nidulans</name>
    <dbReference type="NCBI Taxonomy" id="227321"/>
    <lineage>
        <taxon>Eukaryota</taxon>
        <taxon>Fungi</taxon>
        <taxon>Dikarya</taxon>
        <taxon>Ascomycota</taxon>
        <taxon>Pezizomycotina</taxon>
        <taxon>Eurotiomycetes</taxon>
        <taxon>Eurotiomycetidae</taxon>
        <taxon>Eurotiales</taxon>
        <taxon>Aspergillaceae</taxon>
        <taxon>Aspergillus</taxon>
        <taxon>Aspergillus subgen. Nidulantes</taxon>
    </lineage>
</organism>
<dbReference type="EMBL" id="BN001307">
    <property type="protein sequence ID" value="CBF85217.1"/>
    <property type="molecule type" value="Genomic_DNA"/>
</dbReference>
<reference evidence="3" key="2">
    <citation type="journal article" date="2009" name="Fungal Genet. Biol.">
        <title>The 2008 update of the Aspergillus nidulans genome annotation: a community effort.</title>
        <authorList>
            <person name="Wortman J.R."/>
            <person name="Gilsenan J.M."/>
            <person name="Joardar V."/>
            <person name="Deegan J."/>
            <person name="Clutterbuck J."/>
            <person name="Andersen M.R."/>
            <person name="Archer D."/>
            <person name="Bencina M."/>
            <person name="Braus G."/>
            <person name="Coutinho P."/>
            <person name="von Dohren H."/>
            <person name="Doonan J."/>
            <person name="Driessen A.J."/>
            <person name="Durek P."/>
            <person name="Espeso E."/>
            <person name="Fekete E."/>
            <person name="Flipphi M."/>
            <person name="Estrada C.G."/>
            <person name="Geysens S."/>
            <person name="Goldman G."/>
            <person name="de Groot P.W."/>
            <person name="Hansen K."/>
            <person name="Harris S.D."/>
            <person name="Heinekamp T."/>
            <person name="Helmstaedt K."/>
            <person name="Henrissat B."/>
            <person name="Hofmann G."/>
            <person name="Homan T."/>
            <person name="Horio T."/>
            <person name="Horiuchi H."/>
            <person name="James S."/>
            <person name="Jones M."/>
            <person name="Karaffa L."/>
            <person name="Karanyi Z."/>
            <person name="Kato M."/>
            <person name="Keller N."/>
            <person name="Kelly D.E."/>
            <person name="Kiel J.A."/>
            <person name="Kim J.M."/>
            <person name="van der Klei I.J."/>
            <person name="Klis F.M."/>
            <person name="Kovalchuk A."/>
            <person name="Krasevec N."/>
            <person name="Kubicek C.P."/>
            <person name="Liu B."/>
            <person name="Maccabe A."/>
            <person name="Meyer V."/>
            <person name="Mirabito P."/>
            <person name="Miskei M."/>
            <person name="Mos M."/>
            <person name="Mullins J."/>
            <person name="Nelson D.R."/>
            <person name="Nielsen J."/>
            <person name="Oakley B.R."/>
            <person name="Osmani S.A."/>
            <person name="Pakula T."/>
            <person name="Paszewski A."/>
            <person name="Paulsen I."/>
            <person name="Pilsyk S."/>
            <person name="Pocsi I."/>
            <person name="Punt P.J."/>
            <person name="Ram A.F."/>
            <person name="Ren Q."/>
            <person name="Robellet X."/>
            <person name="Robson G."/>
            <person name="Seiboth B."/>
            <person name="van Solingen P."/>
            <person name="Specht T."/>
            <person name="Sun J."/>
            <person name="Taheri-Talesh N."/>
            <person name="Takeshita N."/>
            <person name="Ussery D."/>
            <person name="vanKuyk P.A."/>
            <person name="Visser H."/>
            <person name="van de Vondervoort P.J."/>
            <person name="de Vries R.P."/>
            <person name="Walton J."/>
            <person name="Xiang X."/>
            <person name="Xiong Y."/>
            <person name="Zeng A.P."/>
            <person name="Brandt B.W."/>
            <person name="Cornell M.J."/>
            <person name="van den Hondel C.A."/>
            <person name="Visser J."/>
            <person name="Oliver S.G."/>
            <person name="Turner G."/>
        </authorList>
    </citation>
    <scope>GENOME REANNOTATION</scope>
    <source>
        <strain evidence="3">FGSC A4 / ATCC 38163 / CBS 112.46 / NRRL 194 / M139</strain>
    </source>
</reference>
<dbReference type="RefSeq" id="XP_659214.2">
    <property type="nucleotide sequence ID" value="XM_654122.2"/>
</dbReference>
<dbReference type="HOGENOM" id="CLU_070380_0_0_1"/>
<evidence type="ECO:0000256" key="1">
    <source>
        <dbReference type="SAM" id="MobiDB-lite"/>
    </source>
</evidence>
<keyword evidence="3" id="KW-1185">Reference proteome</keyword>
<dbReference type="Proteomes" id="UP000000560">
    <property type="component" value="Chromosome VII"/>
</dbReference>
<name>C8VNA7_EMENI</name>
<dbReference type="AlphaFoldDB" id="C8VNA7"/>
<gene>
    <name evidence="2" type="ORF">ANIA_01610</name>
</gene>
<accession>C8VNA7</accession>
<feature type="compositionally biased region" description="Low complexity" evidence="1">
    <location>
        <begin position="30"/>
        <end position="40"/>
    </location>
</feature>